<dbReference type="RefSeq" id="WP_349243516.1">
    <property type="nucleotide sequence ID" value="NZ_JASCXX010000003.1"/>
</dbReference>
<dbReference type="Gene3D" id="1.10.8.540">
    <property type="entry name" value="FHIPEP family, domain 3"/>
    <property type="match status" value="1"/>
</dbReference>
<evidence type="ECO:0000256" key="7">
    <source>
        <dbReference type="RuleBase" id="RU364093"/>
    </source>
</evidence>
<keyword evidence="7" id="KW-1006">Bacterial flagellum protein export</keyword>
<dbReference type="InterPro" id="IPR042196">
    <property type="entry name" value="FHIPEP_4"/>
</dbReference>
<dbReference type="GO" id="GO:0009306">
    <property type="term" value="P:protein secretion"/>
    <property type="evidence" value="ECO:0007669"/>
    <property type="project" value="InterPro"/>
</dbReference>
<dbReference type="GO" id="GO:0044780">
    <property type="term" value="P:bacterial-type flagellum assembly"/>
    <property type="evidence" value="ECO:0007669"/>
    <property type="project" value="InterPro"/>
</dbReference>
<evidence type="ECO:0000313" key="8">
    <source>
        <dbReference type="EMBL" id="MDI6448106.1"/>
    </source>
</evidence>
<comment type="function">
    <text evidence="7">Required for formation of the rod structure of the flagellar apparatus. Together with FliI and FliH, may constitute the export apparatus of flagellin.</text>
</comment>
<dbReference type="Gene3D" id="3.40.50.12790">
    <property type="entry name" value="FHIPEP family, domain 4"/>
    <property type="match status" value="1"/>
</dbReference>
<keyword evidence="3 7" id="KW-1003">Cell membrane</keyword>
<comment type="similarity">
    <text evidence="2 7">Belongs to the FHIPEP (flagella/HR/invasion proteins export pore) family.</text>
</comment>
<dbReference type="GO" id="GO:0005886">
    <property type="term" value="C:plasma membrane"/>
    <property type="evidence" value="ECO:0007669"/>
    <property type="project" value="UniProtKB-SubCell"/>
</dbReference>
<dbReference type="NCBIfam" id="TIGR01398">
    <property type="entry name" value="FlhA"/>
    <property type="match status" value="1"/>
</dbReference>
<keyword evidence="5 7" id="KW-1133">Transmembrane helix</keyword>
<keyword evidence="8" id="KW-0966">Cell projection</keyword>
<feature type="transmembrane region" description="Helical" evidence="7">
    <location>
        <begin position="286"/>
        <end position="306"/>
    </location>
</feature>
<keyword evidence="7" id="KW-1005">Bacterial flagellum biogenesis</keyword>
<dbReference type="InterPro" id="IPR042194">
    <property type="entry name" value="FHIPEP_1"/>
</dbReference>
<evidence type="ECO:0000256" key="2">
    <source>
        <dbReference type="ARBA" id="ARBA00008835"/>
    </source>
</evidence>
<evidence type="ECO:0000313" key="9">
    <source>
        <dbReference type="Proteomes" id="UP001431776"/>
    </source>
</evidence>
<dbReference type="Gene3D" id="3.40.30.60">
    <property type="entry name" value="FHIPEP family, domain 1"/>
    <property type="match status" value="1"/>
</dbReference>
<dbReference type="PANTHER" id="PTHR30161:SF1">
    <property type="entry name" value="FLAGELLAR BIOSYNTHESIS PROTEIN FLHA-RELATED"/>
    <property type="match status" value="1"/>
</dbReference>
<comment type="caution">
    <text evidence="8">The sequence shown here is derived from an EMBL/GenBank/DDBJ whole genome shotgun (WGS) entry which is preliminary data.</text>
</comment>
<feature type="transmembrane region" description="Helical" evidence="7">
    <location>
        <begin position="84"/>
        <end position="104"/>
    </location>
</feature>
<dbReference type="EMBL" id="JASCXX010000003">
    <property type="protein sequence ID" value="MDI6448106.1"/>
    <property type="molecule type" value="Genomic_DNA"/>
</dbReference>
<dbReference type="InterPro" id="IPR042193">
    <property type="entry name" value="FHIPEP_3"/>
</dbReference>
<feature type="transmembrane region" description="Helical" evidence="7">
    <location>
        <begin position="252"/>
        <end position="274"/>
    </location>
</feature>
<sequence>MASDRSNATHSSTGPDSLTNIPLAAHSDIIMAVGLVAVLATLIIPLPTTLLDMLLACSISLAIAVLIVTLSSKEPLELSTFPSLLLFVTLFRLSLNVASTRLILLQGDAGKIIQTFGGFVAGGSFVVGLVIFLILVIIQFIVITKGAERISEVSARFTLDAMPGKQMAIDADLNAGAITESQANERRAKIVKESEFYGAMDGASKFIRGDAKAGLIITAVNIVGGIAMGYSHGMTITNALKTYSILSIGDGLVSQIPSLIISVSSGFLVTKISSTHSVGQDISKQFLKAGQPLMAAACIIGAMAFVPGMPKIQFLVLGAGLGLIGRMATRGEKKPALAPETPAKKSDKEPVEDLLDMDRVSVHVGVRLITLVDPRKSNTIFERIGALRRQFAQHLGIVIPLVRLRDDLNLEPNAYEIRLSEIPVAKGHLEPEMFLAMDPGMVREKIDGMPTTEPVYGLPAIWVSSAKKEAAELSGYTVIDPESVFITHLSETLKRHADELLTREDVQLLVDRLRKNQPSLVGEAVGTGGDVSVALLQRVLRNLLKSGIPVRELTAILESLAENASKTKNPNTLTEVVRKSLSRTITELYKSENKIAAITFDPAFEHQLTSSLSQEGGELTLNLSADVAMTLNRAAADAWRSAMDQGREKLVLLCDARLRAPLARMLARTLPMLPVVAYDEIVLGTEVESIETILPQENGAPVYAQT</sequence>
<keyword evidence="8" id="KW-0282">Flagellum</keyword>
<proteinExistence type="inferred from homology"/>
<feature type="transmembrane region" description="Helical" evidence="7">
    <location>
        <begin position="213"/>
        <end position="232"/>
    </location>
</feature>
<keyword evidence="4 7" id="KW-0812">Transmembrane</keyword>
<evidence type="ECO:0000256" key="1">
    <source>
        <dbReference type="ARBA" id="ARBA00004651"/>
    </source>
</evidence>
<reference evidence="8" key="1">
    <citation type="submission" date="2023-05" db="EMBL/GenBank/DDBJ databases">
        <title>Anaerotaeda fermentans gen. nov., sp. nov., a novel anaerobic planctomycete of the new family within the order Sedimentisphaerales isolated from Taman Peninsula, Russia.</title>
        <authorList>
            <person name="Khomyakova M.A."/>
            <person name="Merkel A.Y."/>
            <person name="Slobodkin A.I."/>
        </authorList>
    </citation>
    <scope>NUCLEOTIDE SEQUENCE</scope>
    <source>
        <strain evidence="8">M17dextr</strain>
    </source>
</reference>
<feature type="transmembrane region" description="Helical" evidence="7">
    <location>
        <begin position="29"/>
        <end position="47"/>
    </location>
</feature>
<evidence type="ECO:0000256" key="5">
    <source>
        <dbReference type="ARBA" id="ARBA00022989"/>
    </source>
</evidence>
<dbReference type="PANTHER" id="PTHR30161">
    <property type="entry name" value="FLAGELLAR EXPORT PROTEIN, MEMBRANE FLHA SUBUNIT-RELATED"/>
    <property type="match status" value="1"/>
</dbReference>
<dbReference type="InterPro" id="IPR006301">
    <property type="entry name" value="FlhA"/>
</dbReference>
<evidence type="ECO:0000256" key="3">
    <source>
        <dbReference type="ARBA" id="ARBA00022475"/>
    </source>
</evidence>
<protein>
    <recommendedName>
        <fullName evidence="7">Flagellar biosynthesis protein FlhA</fullName>
    </recommendedName>
</protein>
<name>A0AAW6TW46_9BACT</name>
<dbReference type="Pfam" id="PF00771">
    <property type="entry name" value="FHIPEP"/>
    <property type="match status" value="1"/>
</dbReference>
<evidence type="ECO:0000256" key="6">
    <source>
        <dbReference type="ARBA" id="ARBA00023136"/>
    </source>
</evidence>
<keyword evidence="8" id="KW-0969">Cilium</keyword>
<dbReference type="InterPro" id="IPR001712">
    <property type="entry name" value="T3SS_FHIPEP"/>
</dbReference>
<feature type="transmembrane region" description="Helical" evidence="7">
    <location>
        <begin position="116"/>
        <end position="142"/>
    </location>
</feature>
<dbReference type="PROSITE" id="PS00994">
    <property type="entry name" value="FHIPEP"/>
    <property type="match status" value="1"/>
</dbReference>
<comment type="subcellular location">
    <subcellularLocation>
        <location evidence="1 7">Cell membrane</location>
        <topology evidence="1 7">Multi-pass membrane protein</topology>
    </subcellularLocation>
</comment>
<dbReference type="PRINTS" id="PR00949">
    <property type="entry name" value="TYPE3IMAPROT"/>
</dbReference>
<organism evidence="8 9">
    <name type="scientific">Anaerobaca lacustris</name>
    <dbReference type="NCBI Taxonomy" id="3044600"/>
    <lineage>
        <taxon>Bacteria</taxon>
        <taxon>Pseudomonadati</taxon>
        <taxon>Planctomycetota</taxon>
        <taxon>Phycisphaerae</taxon>
        <taxon>Sedimentisphaerales</taxon>
        <taxon>Anaerobacaceae</taxon>
        <taxon>Anaerobaca</taxon>
    </lineage>
</organism>
<keyword evidence="6 7" id="KW-0472">Membrane</keyword>
<keyword evidence="7" id="KW-0653">Protein transport</keyword>
<gene>
    <name evidence="7 8" type="primary">flhA</name>
    <name evidence="8" type="ORF">QJ522_03530</name>
</gene>
<dbReference type="PIRSF" id="PIRSF005419">
    <property type="entry name" value="FlhA"/>
    <property type="match status" value="1"/>
</dbReference>
<keyword evidence="7" id="KW-0813">Transport</keyword>
<dbReference type="InterPro" id="IPR025505">
    <property type="entry name" value="FHIPEP_CS"/>
</dbReference>
<accession>A0AAW6TW46</accession>
<dbReference type="AlphaFoldDB" id="A0AAW6TW46"/>
<dbReference type="Proteomes" id="UP001431776">
    <property type="component" value="Unassembled WGS sequence"/>
</dbReference>
<evidence type="ECO:0000256" key="4">
    <source>
        <dbReference type="ARBA" id="ARBA00022692"/>
    </source>
</evidence>
<feature type="transmembrane region" description="Helical" evidence="7">
    <location>
        <begin position="53"/>
        <end position="72"/>
    </location>
</feature>
<keyword evidence="9" id="KW-1185">Reference proteome</keyword>